<sequence>MVECGGRQAAPRFSDIMVDSKTSEELEKDVKLLKDWINKQPHLPKDLDDKVLKRFLHSCYYSLEKTKKCIELFFSIRSSSPELFTNRDPLSQSMQKTLKIL</sequence>
<dbReference type="InterPro" id="IPR036273">
    <property type="entry name" value="CRAL/TRIO_N_dom_sf"/>
</dbReference>
<protein>
    <submittedName>
        <fullName evidence="1">Uncharacterized protein</fullName>
    </submittedName>
</protein>
<evidence type="ECO:0000313" key="2">
    <source>
        <dbReference type="Proteomes" id="UP000299102"/>
    </source>
</evidence>
<dbReference type="STRING" id="151549.A0A4C1V6K0"/>
<keyword evidence="2" id="KW-1185">Reference proteome</keyword>
<comment type="caution">
    <text evidence="1">The sequence shown here is derived from an EMBL/GenBank/DDBJ whole genome shotgun (WGS) entry which is preliminary data.</text>
</comment>
<dbReference type="EMBL" id="BGZK01000288">
    <property type="protein sequence ID" value="GBP34441.1"/>
    <property type="molecule type" value="Genomic_DNA"/>
</dbReference>
<dbReference type="GO" id="GO:1902936">
    <property type="term" value="F:phosphatidylinositol bisphosphate binding"/>
    <property type="evidence" value="ECO:0007669"/>
    <property type="project" value="TreeGrafter"/>
</dbReference>
<reference evidence="1 2" key="1">
    <citation type="journal article" date="2019" name="Commun. Biol.">
        <title>The bagworm genome reveals a unique fibroin gene that provides high tensile strength.</title>
        <authorList>
            <person name="Kono N."/>
            <person name="Nakamura H."/>
            <person name="Ohtoshi R."/>
            <person name="Tomita M."/>
            <person name="Numata K."/>
            <person name="Arakawa K."/>
        </authorList>
    </citation>
    <scope>NUCLEOTIDE SEQUENCE [LARGE SCALE GENOMIC DNA]</scope>
</reference>
<evidence type="ECO:0000313" key="1">
    <source>
        <dbReference type="EMBL" id="GBP34441.1"/>
    </source>
</evidence>
<dbReference type="Gene3D" id="3.40.525.10">
    <property type="entry name" value="CRAL-TRIO lipid binding domain"/>
    <property type="match status" value="1"/>
</dbReference>
<dbReference type="GO" id="GO:0016020">
    <property type="term" value="C:membrane"/>
    <property type="evidence" value="ECO:0007669"/>
    <property type="project" value="TreeGrafter"/>
</dbReference>
<dbReference type="SUPFAM" id="SSF46938">
    <property type="entry name" value="CRAL/TRIO N-terminal domain"/>
    <property type="match status" value="1"/>
</dbReference>
<dbReference type="AlphaFoldDB" id="A0A4C1V6K0"/>
<dbReference type="PANTHER" id="PTHR10174">
    <property type="entry name" value="ALPHA-TOCOPHEROL TRANSFER PROTEIN-RELATED"/>
    <property type="match status" value="1"/>
</dbReference>
<name>A0A4C1V6K0_EUMVA</name>
<dbReference type="InterPro" id="IPR036865">
    <property type="entry name" value="CRAL-TRIO_dom_sf"/>
</dbReference>
<accession>A0A4C1V6K0</accession>
<dbReference type="OrthoDB" id="1434354at2759"/>
<dbReference type="Proteomes" id="UP000299102">
    <property type="component" value="Unassembled WGS sequence"/>
</dbReference>
<dbReference type="PANTHER" id="PTHR10174:SF222">
    <property type="entry name" value="GH10083P-RELATED"/>
    <property type="match status" value="1"/>
</dbReference>
<proteinExistence type="predicted"/>
<organism evidence="1 2">
    <name type="scientific">Eumeta variegata</name>
    <name type="common">Bagworm moth</name>
    <name type="synonym">Eumeta japonica</name>
    <dbReference type="NCBI Taxonomy" id="151549"/>
    <lineage>
        <taxon>Eukaryota</taxon>
        <taxon>Metazoa</taxon>
        <taxon>Ecdysozoa</taxon>
        <taxon>Arthropoda</taxon>
        <taxon>Hexapoda</taxon>
        <taxon>Insecta</taxon>
        <taxon>Pterygota</taxon>
        <taxon>Neoptera</taxon>
        <taxon>Endopterygota</taxon>
        <taxon>Lepidoptera</taxon>
        <taxon>Glossata</taxon>
        <taxon>Ditrysia</taxon>
        <taxon>Tineoidea</taxon>
        <taxon>Psychidae</taxon>
        <taxon>Oiketicinae</taxon>
        <taxon>Eumeta</taxon>
    </lineage>
</organism>
<gene>
    <name evidence="1" type="ORF">EVAR_25044_1</name>
</gene>